<protein>
    <recommendedName>
        <fullName evidence="4">Secreted protein</fullName>
    </recommendedName>
</protein>
<keyword evidence="1" id="KW-0732">Signal</keyword>
<dbReference type="EMBL" id="NPHW01001093">
    <property type="protein sequence ID" value="OXV12194.1"/>
    <property type="molecule type" value="Genomic_DNA"/>
</dbReference>
<evidence type="ECO:0000313" key="2">
    <source>
        <dbReference type="EMBL" id="OXV12194.1"/>
    </source>
</evidence>
<dbReference type="PANTHER" id="PTHR38847:SF1">
    <property type="entry name" value="PSEUDOURIDINE SYNTHASE RSUA_RLUA-LIKE DOMAIN-CONTAINING PROTEIN"/>
    <property type="match status" value="1"/>
</dbReference>
<evidence type="ECO:0000313" key="3">
    <source>
        <dbReference type="Proteomes" id="UP000243515"/>
    </source>
</evidence>
<organism evidence="2 3">
    <name type="scientific">Elaphomyces granulatus</name>
    <dbReference type="NCBI Taxonomy" id="519963"/>
    <lineage>
        <taxon>Eukaryota</taxon>
        <taxon>Fungi</taxon>
        <taxon>Dikarya</taxon>
        <taxon>Ascomycota</taxon>
        <taxon>Pezizomycotina</taxon>
        <taxon>Eurotiomycetes</taxon>
        <taxon>Eurotiomycetidae</taxon>
        <taxon>Eurotiales</taxon>
        <taxon>Elaphomycetaceae</taxon>
        <taxon>Elaphomyces</taxon>
    </lineage>
</organism>
<dbReference type="PANTHER" id="PTHR38847">
    <property type="match status" value="1"/>
</dbReference>
<accession>A0A232M7D4</accession>
<evidence type="ECO:0000256" key="1">
    <source>
        <dbReference type="SAM" id="SignalP"/>
    </source>
</evidence>
<reference evidence="2 3" key="1">
    <citation type="journal article" date="2015" name="Environ. Microbiol.">
        <title>Metagenome sequence of Elaphomyces granulatus from sporocarp tissue reveals Ascomycota ectomycorrhizal fingerprints of genome expansion and a Proteobacteria-rich microbiome.</title>
        <authorList>
            <person name="Quandt C.A."/>
            <person name="Kohler A."/>
            <person name="Hesse C.N."/>
            <person name="Sharpton T.J."/>
            <person name="Martin F."/>
            <person name="Spatafora J.W."/>
        </authorList>
    </citation>
    <scope>NUCLEOTIDE SEQUENCE [LARGE SCALE GENOMIC DNA]</scope>
    <source>
        <strain evidence="2 3">OSC145934</strain>
    </source>
</reference>
<feature type="chain" id="PRO_5012759851" description="Secreted protein" evidence="1">
    <location>
        <begin position="20"/>
        <end position="211"/>
    </location>
</feature>
<name>A0A232M7D4_9EURO</name>
<keyword evidence="3" id="KW-1185">Reference proteome</keyword>
<gene>
    <name evidence="2" type="ORF">Egran_00045</name>
</gene>
<dbReference type="Proteomes" id="UP000243515">
    <property type="component" value="Unassembled WGS sequence"/>
</dbReference>
<feature type="signal peptide" evidence="1">
    <location>
        <begin position="1"/>
        <end position="19"/>
    </location>
</feature>
<dbReference type="OrthoDB" id="152248at2759"/>
<dbReference type="InterPro" id="IPR025649">
    <property type="entry name" value="DUF4360"/>
</dbReference>
<dbReference type="Pfam" id="PF14273">
    <property type="entry name" value="DUF4360"/>
    <property type="match status" value="1"/>
</dbReference>
<comment type="caution">
    <text evidence="2">The sequence shown here is derived from an EMBL/GenBank/DDBJ whole genome shotgun (WGS) entry which is preliminary data.</text>
</comment>
<dbReference type="AlphaFoldDB" id="A0A232M7D4"/>
<evidence type="ECO:0008006" key="4">
    <source>
        <dbReference type="Google" id="ProtNLM"/>
    </source>
</evidence>
<sequence length="211" mass="22453">MKLQSILALVPAIIASVLAAPAARDAGPDPNKVNFETISYAGSGCPAGSVSNVASTDKTLLTSIFDQFIAAVGPDIPITGSRKNCQMTLKMHYPGGFQFSIFEVDYRGFAQLDKGVNGIQKSTYYFSGSQSEINLQTNFTGPQNKDYLDTNKLEQASLIWSPCGTEGLLNINAQVQVAANSSAAAGAAGQLTVDSSDAKVTQIYRIQWKKC</sequence>
<proteinExistence type="predicted"/>